<dbReference type="EMBL" id="ABEU02000006">
    <property type="protein sequence ID" value="PNR52375.1"/>
    <property type="molecule type" value="Genomic_DNA"/>
</dbReference>
<name>A0A2K1KF19_PHYPA</name>
<sequence length="88" mass="10207">MQTVPVLNLEPRGSCEDKHHGVIQWVGRSHPLATRVVQKLGFNRLRHFSTRILTASCMVFQPCRQVFCLVRSFELKTLSLFDHWTNSL</sequence>
<gene>
    <name evidence="1" type="ORF">PHYPA_008749</name>
</gene>
<dbReference type="InParanoid" id="A0A2K1KF19"/>
<proteinExistence type="predicted"/>
<reference evidence="2" key="3">
    <citation type="submission" date="2020-12" db="UniProtKB">
        <authorList>
            <consortium name="EnsemblPlants"/>
        </authorList>
    </citation>
    <scope>IDENTIFICATION</scope>
</reference>
<reference evidence="1 3" key="1">
    <citation type="journal article" date="2008" name="Science">
        <title>The Physcomitrella genome reveals evolutionary insights into the conquest of land by plants.</title>
        <authorList>
            <person name="Rensing S."/>
            <person name="Lang D."/>
            <person name="Zimmer A."/>
            <person name="Terry A."/>
            <person name="Salamov A."/>
            <person name="Shapiro H."/>
            <person name="Nishiyama T."/>
            <person name="Perroud P.-F."/>
            <person name="Lindquist E."/>
            <person name="Kamisugi Y."/>
            <person name="Tanahashi T."/>
            <person name="Sakakibara K."/>
            <person name="Fujita T."/>
            <person name="Oishi K."/>
            <person name="Shin-I T."/>
            <person name="Kuroki Y."/>
            <person name="Toyoda A."/>
            <person name="Suzuki Y."/>
            <person name="Hashimoto A."/>
            <person name="Yamaguchi K."/>
            <person name="Sugano A."/>
            <person name="Kohara Y."/>
            <person name="Fujiyama A."/>
            <person name="Anterola A."/>
            <person name="Aoki S."/>
            <person name="Ashton N."/>
            <person name="Barbazuk W.B."/>
            <person name="Barker E."/>
            <person name="Bennetzen J."/>
            <person name="Bezanilla M."/>
            <person name="Blankenship R."/>
            <person name="Cho S.H."/>
            <person name="Dutcher S."/>
            <person name="Estelle M."/>
            <person name="Fawcett J.A."/>
            <person name="Gundlach H."/>
            <person name="Hanada K."/>
            <person name="Heyl A."/>
            <person name="Hicks K.A."/>
            <person name="Hugh J."/>
            <person name="Lohr M."/>
            <person name="Mayer K."/>
            <person name="Melkozernov A."/>
            <person name="Murata T."/>
            <person name="Nelson D."/>
            <person name="Pils B."/>
            <person name="Prigge M."/>
            <person name="Reiss B."/>
            <person name="Renner T."/>
            <person name="Rombauts S."/>
            <person name="Rushton P."/>
            <person name="Sanderfoot A."/>
            <person name="Schween G."/>
            <person name="Shiu S.-H."/>
            <person name="Stueber K."/>
            <person name="Theodoulou F.L."/>
            <person name="Tu H."/>
            <person name="Van de Peer Y."/>
            <person name="Verrier P.J."/>
            <person name="Waters E."/>
            <person name="Wood A."/>
            <person name="Yang L."/>
            <person name="Cove D."/>
            <person name="Cuming A."/>
            <person name="Hasebe M."/>
            <person name="Lucas S."/>
            <person name="Mishler D.B."/>
            <person name="Reski R."/>
            <person name="Grigoriev I."/>
            <person name="Quatrano R.S."/>
            <person name="Boore J.L."/>
        </authorList>
    </citation>
    <scope>NUCLEOTIDE SEQUENCE [LARGE SCALE GENOMIC DNA]</scope>
    <source>
        <strain evidence="2 3">cv. Gransden 2004</strain>
    </source>
</reference>
<evidence type="ECO:0000313" key="1">
    <source>
        <dbReference type="EMBL" id="PNR52375.1"/>
    </source>
</evidence>
<dbReference type="Proteomes" id="UP000006727">
    <property type="component" value="Chromosome 6"/>
</dbReference>
<accession>A0A2K1KF19</accession>
<dbReference type="AlphaFoldDB" id="A0A2K1KF19"/>
<dbReference type="EnsemblPlants" id="Pp3c6_9838V3.1">
    <property type="protein sequence ID" value="Pp3c6_9838V3.1"/>
    <property type="gene ID" value="Pp3c6_9838"/>
</dbReference>
<protein>
    <submittedName>
        <fullName evidence="1 2">Uncharacterized protein</fullName>
    </submittedName>
</protein>
<keyword evidence="3" id="KW-1185">Reference proteome</keyword>
<evidence type="ECO:0000313" key="2">
    <source>
        <dbReference type="EnsemblPlants" id="Pp3c6_9838V3.1"/>
    </source>
</evidence>
<dbReference type="Gramene" id="Pp3c6_9838V3.1">
    <property type="protein sequence ID" value="Pp3c6_9838V3.1"/>
    <property type="gene ID" value="Pp3c6_9838"/>
</dbReference>
<organism evidence="1">
    <name type="scientific">Physcomitrium patens</name>
    <name type="common">Spreading-leaved earth moss</name>
    <name type="synonym">Physcomitrella patens</name>
    <dbReference type="NCBI Taxonomy" id="3218"/>
    <lineage>
        <taxon>Eukaryota</taxon>
        <taxon>Viridiplantae</taxon>
        <taxon>Streptophyta</taxon>
        <taxon>Embryophyta</taxon>
        <taxon>Bryophyta</taxon>
        <taxon>Bryophytina</taxon>
        <taxon>Bryopsida</taxon>
        <taxon>Funariidae</taxon>
        <taxon>Funariales</taxon>
        <taxon>Funariaceae</taxon>
        <taxon>Physcomitrium</taxon>
    </lineage>
</organism>
<reference evidence="1 3" key="2">
    <citation type="journal article" date="2018" name="Plant J.">
        <title>The Physcomitrella patens chromosome-scale assembly reveals moss genome structure and evolution.</title>
        <authorList>
            <person name="Lang D."/>
            <person name="Ullrich K.K."/>
            <person name="Murat F."/>
            <person name="Fuchs J."/>
            <person name="Jenkins J."/>
            <person name="Haas F.B."/>
            <person name="Piednoel M."/>
            <person name="Gundlach H."/>
            <person name="Van Bel M."/>
            <person name="Meyberg R."/>
            <person name="Vives C."/>
            <person name="Morata J."/>
            <person name="Symeonidi A."/>
            <person name="Hiss M."/>
            <person name="Muchero W."/>
            <person name="Kamisugi Y."/>
            <person name="Saleh O."/>
            <person name="Blanc G."/>
            <person name="Decker E.L."/>
            <person name="van Gessel N."/>
            <person name="Grimwood J."/>
            <person name="Hayes R.D."/>
            <person name="Graham S.W."/>
            <person name="Gunter L.E."/>
            <person name="McDaniel S.F."/>
            <person name="Hoernstein S.N.W."/>
            <person name="Larsson A."/>
            <person name="Li F.W."/>
            <person name="Perroud P.F."/>
            <person name="Phillips J."/>
            <person name="Ranjan P."/>
            <person name="Rokshar D.S."/>
            <person name="Rothfels C.J."/>
            <person name="Schneider L."/>
            <person name="Shu S."/>
            <person name="Stevenson D.W."/>
            <person name="Thummler F."/>
            <person name="Tillich M."/>
            <person name="Villarreal Aguilar J.C."/>
            <person name="Widiez T."/>
            <person name="Wong G.K."/>
            <person name="Wymore A."/>
            <person name="Zhang Y."/>
            <person name="Zimmer A.D."/>
            <person name="Quatrano R.S."/>
            <person name="Mayer K.F.X."/>
            <person name="Goodstein D."/>
            <person name="Casacuberta J.M."/>
            <person name="Vandepoele K."/>
            <person name="Reski R."/>
            <person name="Cuming A.C."/>
            <person name="Tuskan G.A."/>
            <person name="Maumus F."/>
            <person name="Salse J."/>
            <person name="Schmutz J."/>
            <person name="Rensing S.A."/>
        </authorList>
    </citation>
    <scope>NUCLEOTIDE SEQUENCE [LARGE SCALE GENOMIC DNA]</scope>
    <source>
        <strain evidence="2 3">cv. Gransden 2004</strain>
    </source>
</reference>
<evidence type="ECO:0000313" key="3">
    <source>
        <dbReference type="Proteomes" id="UP000006727"/>
    </source>
</evidence>